<evidence type="ECO:0000259" key="1">
    <source>
        <dbReference type="Pfam" id="PF01878"/>
    </source>
</evidence>
<organism evidence="2">
    <name type="scientific">marine metagenome</name>
    <dbReference type="NCBI Taxonomy" id="408172"/>
    <lineage>
        <taxon>unclassified sequences</taxon>
        <taxon>metagenomes</taxon>
        <taxon>ecological metagenomes</taxon>
    </lineage>
</organism>
<dbReference type="GO" id="GO:0005634">
    <property type="term" value="C:nucleus"/>
    <property type="evidence" value="ECO:0007669"/>
    <property type="project" value="TreeGrafter"/>
</dbReference>
<dbReference type="PANTHER" id="PTHR14087:SF7">
    <property type="entry name" value="THYMOCYTE NUCLEAR PROTEIN 1"/>
    <property type="match status" value="1"/>
</dbReference>
<feature type="domain" description="EVE" evidence="1">
    <location>
        <begin position="6"/>
        <end position="63"/>
    </location>
</feature>
<accession>A0A382KLW2</accession>
<name>A0A382KLW2_9ZZZZ</name>
<dbReference type="SUPFAM" id="SSF88697">
    <property type="entry name" value="PUA domain-like"/>
    <property type="match status" value="1"/>
</dbReference>
<dbReference type="EMBL" id="UINC01081383">
    <property type="protein sequence ID" value="SVC25176.1"/>
    <property type="molecule type" value="Genomic_DNA"/>
</dbReference>
<sequence>PDHTDPSGRFGMVDVKPLLPVTNLVTLSQIKAEPKLADLSLVRQSRLSVMPVSATHWKILCKMAGIKMGHLVPGLSRITKLVDKTQKHLETRTTALKARGYSSLYSGPHILLSG</sequence>
<dbReference type="InterPro" id="IPR015947">
    <property type="entry name" value="PUA-like_sf"/>
</dbReference>
<dbReference type="InterPro" id="IPR002740">
    <property type="entry name" value="EVE_domain"/>
</dbReference>
<evidence type="ECO:0000313" key="2">
    <source>
        <dbReference type="EMBL" id="SVC25176.1"/>
    </source>
</evidence>
<dbReference type="PANTHER" id="PTHR14087">
    <property type="entry name" value="THYMOCYTE NUCLEAR PROTEIN 1"/>
    <property type="match status" value="1"/>
</dbReference>
<dbReference type="AlphaFoldDB" id="A0A382KLW2"/>
<dbReference type="Gene3D" id="3.10.590.10">
    <property type="entry name" value="ph1033 like domains"/>
    <property type="match status" value="1"/>
</dbReference>
<dbReference type="InterPro" id="IPR052181">
    <property type="entry name" value="5hmC_binding"/>
</dbReference>
<feature type="non-terminal residue" evidence="2">
    <location>
        <position position="1"/>
    </location>
</feature>
<dbReference type="Pfam" id="PF01878">
    <property type="entry name" value="EVE"/>
    <property type="match status" value="1"/>
</dbReference>
<gene>
    <name evidence="2" type="ORF">METZ01_LOCUS278030</name>
</gene>
<reference evidence="2" key="1">
    <citation type="submission" date="2018-05" db="EMBL/GenBank/DDBJ databases">
        <authorList>
            <person name="Lanie J.A."/>
            <person name="Ng W.-L."/>
            <person name="Kazmierczak K.M."/>
            <person name="Andrzejewski T.M."/>
            <person name="Davidsen T.M."/>
            <person name="Wayne K.J."/>
            <person name="Tettelin H."/>
            <person name="Glass J.I."/>
            <person name="Rusch D."/>
            <person name="Podicherti R."/>
            <person name="Tsui H.-C.T."/>
            <person name="Winkler M.E."/>
        </authorList>
    </citation>
    <scope>NUCLEOTIDE SEQUENCE</scope>
</reference>
<proteinExistence type="predicted"/>
<protein>
    <recommendedName>
        <fullName evidence="1">EVE domain-containing protein</fullName>
    </recommendedName>
</protein>